<keyword evidence="3" id="KW-1185">Reference proteome</keyword>
<feature type="transmembrane region" description="Helical" evidence="1">
    <location>
        <begin position="246"/>
        <end position="270"/>
    </location>
</feature>
<dbReference type="RefSeq" id="WP_269608081.1">
    <property type="nucleotide sequence ID" value="NZ_JAPWIJ010000013.1"/>
</dbReference>
<name>A0ABT4MMS5_9NOCA</name>
<keyword evidence="1" id="KW-1133">Transmembrane helix</keyword>
<keyword evidence="1" id="KW-0812">Transmembrane</keyword>
<comment type="caution">
    <text evidence="2">The sequence shown here is derived from an EMBL/GenBank/DDBJ whole genome shotgun (WGS) entry which is preliminary data.</text>
</comment>
<proteinExistence type="predicted"/>
<reference evidence="2" key="1">
    <citation type="submission" date="2022-12" db="EMBL/GenBank/DDBJ databases">
        <authorList>
            <person name="Krivoruchko A.V."/>
            <person name="Elkin A."/>
        </authorList>
    </citation>
    <scope>NUCLEOTIDE SEQUENCE</scope>
    <source>
        <strain evidence="2">IEGM 1391</strain>
    </source>
</reference>
<accession>A0ABT4MMS5</accession>
<keyword evidence="1" id="KW-0472">Membrane</keyword>
<evidence type="ECO:0008006" key="4">
    <source>
        <dbReference type="Google" id="ProtNLM"/>
    </source>
</evidence>
<protein>
    <recommendedName>
        <fullName evidence="4">Secreted protein</fullName>
    </recommendedName>
</protein>
<gene>
    <name evidence="2" type="ORF">O4220_24140</name>
</gene>
<sequence length="434" mass="44951">MIAAGITPSAAVPPTTATPVGAVAGKPPVRYTMRSTPARLVAMGTALVVLALTVGNLASTAVTERVDTLGTLLVRTEPFANSAQNLYGALSVADSAAATAFIAGGLEPAEVRERYSQALGEASSELIAASAGVTENDEATSAVLTQIAAGLPVYSGLVETARANNRSGNPVGAAYLGEASTMMQTSLLPLAEKLYTEQASRVSADQERFTSPPFFAIGSVVFLLMMTGLAQWYLSRTTRRTLNVGFLGATAAVVGLLGWMLVVGLISSIATDRALDRGVAPLKSYTTGFIMAQQARADETLDLARRGGSQDYGQSFDANVSRMSEMFQGDTAVIDALNTWSGSHARIDSALEVGDFNGAVAIATGTSESDSAAAFTALDSVLVDGIENARAELRSNIDRSVGVLSGLSNGAYVLTVVASVAFGVGLFPRLREYL</sequence>
<evidence type="ECO:0000256" key="1">
    <source>
        <dbReference type="SAM" id="Phobius"/>
    </source>
</evidence>
<feature type="transmembrane region" description="Helical" evidence="1">
    <location>
        <begin position="214"/>
        <end position="234"/>
    </location>
</feature>
<feature type="transmembrane region" description="Helical" evidence="1">
    <location>
        <begin position="40"/>
        <end position="58"/>
    </location>
</feature>
<evidence type="ECO:0000313" key="3">
    <source>
        <dbReference type="Proteomes" id="UP001081071"/>
    </source>
</evidence>
<dbReference type="Proteomes" id="UP001081071">
    <property type="component" value="Unassembled WGS sequence"/>
</dbReference>
<evidence type="ECO:0000313" key="2">
    <source>
        <dbReference type="EMBL" id="MCZ4521620.1"/>
    </source>
</evidence>
<dbReference type="EMBL" id="JAPWIJ010000013">
    <property type="protein sequence ID" value="MCZ4521620.1"/>
    <property type="molecule type" value="Genomic_DNA"/>
</dbReference>
<organism evidence="2 3">
    <name type="scientific">Rhodococcus ruber</name>
    <dbReference type="NCBI Taxonomy" id="1830"/>
    <lineage>
        <taxon>Bacteria</taxon>
        <taxon>Bacillati</taxon>
        <taxon>Actinomycetota</taxon>
        <taxon>Actinomycetes</taxon>
        <taxon>Mycobacteriales</taxon>
        <taxon>Nocardiaceae</taxon>
        <taxon>Rhodococcus</taxon>
    </lineage>
</organism>